<reference evidence="4" key="1">
    <citation type="submission" date="2025-08" db="UniProtKB">
        <authorList>
            <consortium name="RefSeq"/>
        </authorList>
    </citation>
    <scope>IDENTIFICATION</scope>
    <source>
        <strain evidence="4">Aabys</strain>
        <tissue evidence="4">Whole body</tissue>
    </source>
</reference>
<dbReference type="RefSeq" id="XP_058985301.1">
    <property type="nucleotide sequence ID" value="XM_059129318.1"/>
</dbReference>
<protein>
    <submittedName>
        <fullName evidence="4">Uncharacterized protein LOC105261470</fullName>
    </submittedName>
</protein>
<gene>
    <name evidence="4" type="primary">LOC105261470</name>
</gene>
<evidence type="ECO:0000256" key="2">
    <source>
        <dbReference type="SAM" id="MobiDB-lite"/>
    </source>
</evidence>
<organism evidence="3 4">
    <name type="scientific">Musca domestica</name>
    <name type="common">House fly</name>
    <dbReference type="NCBI Taxonomy" id="7370"/>
    <lineage>
        <taxon>Eukaryota</taxon>
        <taxon>Metazoa</taxon>
        <taxon>Ecdysozoa</taxon>
        <taxon>Arthropoda</taxon>
        <taxon>Hexapoda</taxon>
        <taxon>Insecta</taxon>
        <taxon>Pterygota</taxon>
        <taxon>Neoptera</taxon>
        <taxon>Endopterygota</taxon>
        <taxon>Diptera</taxon>
        <taxon>Brachycera</taxon>
        <taxon>Muscomorpha</taxon>
        <taxon>Muscoidea</taxon>
        <taxon>Muscidae</taxon>
        <taxon>Musca</taxon>
    </lineage>
</organism>
<accession>A0ABM3VHN6</accession>
<sequence length="149" mass="17264">MEEEPNNPTNSNESAQSHSHTDIYNKSQSLIDLANKTFLELCRTLEHEQSKLVSLEERRKQLHDDMQKLKAELENEKKQLHEINLLGCVADDNESKTCFEEIPNEDSTTVEPSYEFETQETTAHEQTTNIKQELQSVLEECIAEQKRTN</sequence>
<evidence type="ECO:0000313" key="3">
    <source>
        <dbReference type="Proteomes" id="UP001652621"/>
    </source>
</evidence>
<evidence type="ECO:0000256" key="1">
    <source>
        <dbReference type="SAM" id="Coils"/>
    </source>
</evidence>
<feature type="region of interest" description="Disordered" evidence="2">
    <location>
        <begin position="1"/>
        <end position="23"/>
    </location>
</feature>
<keyword evidence="3" id="KW-1185">Reference proteome</keyword>
<dbReference type="Proteomes" id="UP001652621">
    <property type="component" value="Unplaced"/>
</dbReference>
<feature type="coiled-coil region" evidence="1">
    <location>
        <begin position="45"/>
        <end position="86"/>
    </location>
</feature>
<evidence type="ECO:0000313" key="4">
    <source>
        <dbReference type="RefSeq" id="XP_058985301.1"/>
    </source>
</evidence>
<proteinExistence type="predicted"/>
<keyword evidence="1" id="KW-0175">Coiled coil</keyword>
<name>A0ABM3VHN6_MUSDO</name>
<dbReference type="GeneID" id="105261470"/>
<feature type="compositionally biased region" description="Low complexity" evidence="2">
    <location>
        <begin position="1"/>
        <end position="14"/>
    </location>
</feature>